<dbReference type="EMBL" id="GBXM01106572">
    <property type="protein sequence ID" value="JAH02005.1"/>
    <property type="molecule type" value="Transcribed_RNA"/>
</dbReference>
<name>A0A0E9PD70_ANGAN</name>
<dbReference type="AlphaFoldDB" id="A0A0E9PD70"/>
<organism evidence="1">
    <name type="scientific">Anguilla anguilla</name>
    <name type="common">European freshwater eel</name>
    <name type="synonym">Muraena anguilla</name>
    <dbReference type="NCBI Taxonomy" id="7936"/>
    <lineage>
        <taxon>Eukaryota</taxon>
        <taxon>Metazoa</taxon>
        <taxon>Chordata</taxon>
        <taxon>Craniata</taxon>
        <taxon>Vertebrata</taxon>
        <taxon>Euteleostomi</taxon>
        <taxon>Actinopterygii</taxon>
        <taxon>Neopterygii</taxon>
        <taxon>Teleostei</taxon>
        <taxon>Anguilliformes</taxon>
        <taxon>Anguillidae</taxon>
        <taxon>Anguilla</taxon>
    </lineage>
</organism>
<reference evidence="1" key="1">
    <citation type="submission" date="2014-11" db="EMBL/GenBank/DDBJ databases">
        <authorList>
            <person name="Amaro Gonzalez C."/>
        </authorList>
    </citation>
    <scope>NUCLEOTIDE SEQUENCE</scope>
</reference>
<protein>
    <submittedName>
        <fullName evidence="1">Uncharacterized protein</fullName>
    </submittedName>
</protein>
<proteinExistence type="predicted"/>
<accession>A0A0E9PD70</accession>
<sequence>MLLTCLCAWVKCLRTQSAYLIHSRKELLIYFD</sequence>
<evidence type="ECO:0000313" key="1">
    <source>
        <dbReference type="EMBL" id="JAH02005.1"/>
    </source>
</evidence>
<reference evidence="1" key="2">
    <citation type="journal article" date="2015" name="Fish Shellfish Immunol.">
        <title>Early steps in the European eel (Anguilla anguilla)-Vibrio vulnificus interaction in the gills: Role of the RtxA13 toxin.</title>
        <authorList>
            <person name="Callol A."/>
            <person name="Pajuelo D."/>
            <person name="Ebbesson L."/>
            <person name="Teles M."/>
            <person name="MacKenzie S."/>
            <person name="Amaro C."/>
        </authorList>
    </citation>
    <scope>NUCLEOTIDE SEQUENCE</scope>
</reference>